<evidence type="ECO:0000256" key="4">
    <source>
        <dbReference type="ARBA" id="ARBA00022597"/>
    </source>
</evidence>
<feature type="domain" description="PTS EIIB type-1" evidence="13">
    <location>
        <begin position="456"/>
        <end position="538"/>
    </location>
</feature>
<feature type="domain" description="PTS EIIC type-1" evidence="14">
    <location>
        <begin position="2"/>
        <end position="436"/>
    </location>
</feature>
<keyword evidence="6" id="KW-0598">Phosphotransferase system</keyword>
<keyword evidence="3" id="KW-1003">Cell membrane</keyword>
<feature type="transmembrane region" description="Helical" evidence="12">
    <location>
        <begin position="326"/>
        <end position="342"/>
    </location>
</feature>
<evidence type="ECO:0000256" key="3">
    <source>
        <dbReference type="ARBA" id="ARBA00022475"/>
    </source>
</evidence>
<dbReference type="RefSeq" id="WP_106196189.1">
    <property type="nucleotide sequence ID" value="NZ_PVTO01000038.1"/>
</dbReference>
<dbReference type="GO" id="GO:0008982">
    <property type="term" value="F:protein-N(PI)-phosphohistidine-sugar phosphotransferase activity"/>
    <property type="evidence" value="ECO:0007669"/>
    <property type="project" value="InterPro"/>
</dbReference>
<keyword evidence="4" id="KW-0762">Sugar transport</keyword>
<dbReference type="Gene3D" id="3.30.1360.60">
    <property type="entry name" value="Glucose permease domain IIB"/>
    <property type="match status" value="1"/>
</dbReference>
<proteinExistence type="predicted"/>
<dbReference type="GO" id="GO:0005886">
    <property type="term" value="C:plasma membrane"/>
    <property type="evidence" value="ECO:0007669"/>
    <property type="project" value="UniProtKB-SubCell"/>
</dbReference>
<organism evidence="15 16">
    <name type="scientific">Alkalibacterium olivapovliticus</name>
    <dbReference type="NCBI Taxonomy" id="99907"/>
    <lineage>
        <taxon>Bacteria</taxon>
        <taxon>Bacillati</taxon>
        <taxon>Bacillota</taxon>
        <taxon>Bacilli</taxon>
        <taxon>Lactobacillales</taxon>
        <taxon>Carnobacteriaceae</taxon>
        <taxon>Alkalibacterium</taxon>
    </lineage>
</organism>
<dbReference type="SUPFAM" id="SSF55604">
    <property type="entry name" value="Glucose permease domain IIB"/>
    <property type="match status" value="1"/>
</dbReference>
<reference evidence="15 16" key="1">
    <citation type="submission" date="2018-03" db="EMBL/GenBank/DDBJ databases">
        <title>Genomic Encyclopedia of Archaeal and Bacterial Type Strains, Phase II (KMG-II): from individual species to whole genera.</title>
        <authorList>
            <person name="Goeker M."/>
        </authorList>
    </citation>
    <scope>NUCLEOTIDE SEQUENCE [LARGE SCALE GENOMIC DNA]</scope>
    <source>
        <strain evidence="15 16">DSM 13175</strain>
    </source>
</reference>
<feature type="transmembrane region" description="Helical" evidence="12">
    <location>
        <begin position="189"/>
        <end position="218"/>
    </location>
</feature>
<keyword evidence="9 12" id="KW-1133">Transmembrane helix</keyword>
<accession>A0A2T0VUB8</accession>
<feature type="transmembrane region" description="Helical" evidence="12">
    <location>
        <begin position="348"/>
        <end position="371"/>
    </location>
</feature>
<dbReference type="InterPro" id="IPR001996">
    <property type="entry name" value="PTS_IIB_1"/>
</dbReference>
<feature type="transmembrane region" description="Helical" evidence="12">
    <location>
        <begin position="58"/>
        <end position="77"/>
    </location>
</feature>
<dbReference type="Pfam" id="PF02378">
    <property type="entry name" value="PTS_EIIC"/>
    <property type="match status" value="1"/>
</dbReference>
<gene>
    <name evidence="15" type="ORF">CLV38_13821</name>
</gene>
<dbReference type="InterPro" id="IPR013013">
    <property type="entry name" value="PTS_EIIC_1"/>
</dbReference>
<dbReference type="InterPro" id="IPR050429">
    <property type="entry name" value="PTS_Glucose_EIICBA"/>
</dbReference>
<dbReference type="PROSITE" id="PS51098">
    <property type="entry name" value="PTS_EIIB_TYPE_1"/>
    <property type="match status" value="1"/>
</dbReference>
<evidence type="ECO:0000259" key="13">
    <source>
        <dbReference type="PROSITE" id="PS51098"/>
    </source>
</evidence>
<evidence type="ECO:0000256" key="5">
    <source>
        <dbReference type="ARBA" id="ARBA00022679"/>
    </source>
</evidence>
<keyword evidence="5" id="KW-0808">Transferase</keyword>
<evidence type="ECO:0000256" key="10">
    <source>
        <dbReference type="ARBA" id="ARBA00023136"/>
    </source>
</evidence>
<dbReference type="EMBL" id="PVTO01000038">
    <property type="protein sequence ID" value="PRY74863.1"/>
    <property type="molecule type" value="Genomic_DNA"/>
</dbReference>
<evidence type="ECO:0000313" key="16">
    <source>
        <dbReference type="Proteomes" id="UP000238205"/>
    </source>
</evidence>
<evidence type="ECO:0000256" key="7">
    <source>
        <dbReference type="ARBA" id="ARBA00022692"/>
    </source>
</evidence>
<dbReference type="InterPro" id="IPR018113">
    <property type="entry name" value="PTrfase_EIIB_Cys"/>
</dbReference>
<dbReference type="PROSITE" id="PS51103">
    <property type="entry name" value="PTS_EIIC_TYPE_1"/>
    <property type="match status" value="1"/>
</dbReference>
<evidence type="ECO:0000256" key="6">
    <source>
        <dbReference type="ARBA" id="ARBA00022683"/>
    </source>
</evidence>
<evidence type="ECO:0000259" key="14">
    <source>
        <dbReference type="PROSITE" id="PS51103"/>
    </source>
</evidence>
<evidence type="ECO:0000256" key="9">
    <source>
        <dbReference type="ARBA" id="ARBA00022989"/>
    </source>
</evidence>
<evidence type="ECO:0000256" key="8">
    <source>
        <dbReference type="ARBA" id="ARBA00022777"/>
    </source>
</evidence>
<name>A0A2T0VUB8_9LACT</name>
<keyword evidence="8" id="KW-0418">Kinase</keyword>
<dbReference type="InterPro" id="IPR003352">
    <property type="entry name" value="PTS_EIIC"/>
</dbReference>
<comment type="caution">
    <text evidence="15">The sequence shown here is derived from an EMBL/GenBank/DDBJ whole genome shotgun (WGS) entry which is preliminary data.</text>
</comment>
<feature type="transmembrane region" description="Helical" evidence="12">
    <location>
        <begin position="148"/>
        <end position="168"/>
    </location>
</feature>
<dbReference type="PANTHER" id="PTHR30009:SF24">
    <property type="entry name" value="PTS SYSTEM, IIBC COMPONENT"/>
    <property type="match status" value="1"/>
</dbReference>
<evidence type="ECO:0000256" key="11">
    <source>
        <dbReference type="PROSITE-ProRule" id="PRU00421"/>
    </source>
</evidence>
<evidence type="ECO:0000256" key="12">
    <source>
        <dbReference type="SAM" id="Phobius"/>
    </source>
</evidence>
<dbReference type="GO" id="GO:0009401">
    <property type="term" value="P:phosphoenolpyruvate-dependent sugar phosphotransferase system"/>
    <property type="evidence" value="ECO:0007669"/>
    <property type="project" value="UniProtKB-KW"/>
</dbReference>
<evidence type="ECO:0000256" key="1">
    <source>
        <dbReference type="ARBA" id="ARBA00004651"/>
    </source>
</evidence>
<dbReference type="GO" id="GO:0016301">
    <property type="term" value="F:kinase activity"/>
    <property type="evidence" value="ECO:0007669"/>
    <property type="project" value="UniProtKB-KW"/>
</dbReference>
<dbReference type="AlphaFoldDB" id="A0A2T0VUB8"/>
<feature type="transmembrane region" description="Helical" evidence="12">
    <location>
        <begin position="300"/>
        <end position="319"/>
    </location>
</feature>
<dbReference type="PANTHER" id="PTHR30009">
    <property type="entry name" value="CYTOCHROME C-TYPE SYNTHESIS PROTEIN AND PTS TRANSMEMBRANE COMPONENT"/>
    <property type="match status" value="1"/>
</dbReference>
<dbReference type="GO" id="GO:0090563">
    <property type="term" value="F:protein-phosphocysteine-sugar phosphotransferase activity"/>
    <property type="evidence" value="ECO:0007669"/>
    <property type="project" value="TreeGrafter"/>
</dbReference>
<keyword evidence="10 12" id="KW-0472">Membrane</keyword>
<dbReference type="InterPro" id="IPR036878">
    <property type="entry name" value="Glu_permease_IIB"/>
</dbReference>
<sequence>MTNFKKNFQSFGKSLLFPISLLSFMAIFLGLAAALQNPNIIEMAPFLGNETLQNIFGLIRRIAGLPFGHLPLLFAMSIPLGMVKRDKEVAVYAGAVGYIAMLLGMSYFLQVQGFTADSTSIDFLMEVEGLSQVEATLQNSLFTSTLGIFVYNTNVIGGIIAGLMGVFLHNKFRETELHQSLTFYSGKRFVPIVTALVMVVVGLLLTFIWPLVNIAIIWTGELISESGLFGTFLYGFTEKIINPTGLHHILNQTFRFTALGGVENIEGESLVGALQIYLYQLDNNLPFSTEATQYLAQGKILHMVFGMPAAVLAMYRMALPEKRDRVLKFFLAGLTAVILTGITEPIEFTFIFISPVLWIVNAIFAGLAFLVPAIFGVAIGNIQGGIIDWIVFGVFQGMDTRWYIFLIAGPIFFAMYYFSYTFIISKFNVMTIGRRANDFDDDEEEFEGVTVEEADRKTAEYIIEGLGGLNNIVDVDNCISRLRVEIKDGQLVHEDLLKKTNPNGIVRPDATTVHVVYGGRISKMRNIVDNYMYEIKSKK</sequence>
<protein>
    <submittedName>
        <fullName evidence="15">PTS system maltose and glucose-specific IIC component</fullName>
    </submittedName>
</protein>
<dbReference type="Proteomes" id="UP000238205">
    <property type="component" value="Unassembled WGS sequence"/>
</dbReference>
<evidence type="ECO:0000256" key="2">
    <source>
        <dbReference type="ARBA" id="ARBA00022448"/>
    </source>
</evidence>
<comment type="subcellular location">
    <subcellularLocation>
        <location evidence="1">Cell membrane</location>
        <topology evidence="1">Multi-pass membrane protein</topology>
    </subcellularLocation>
</comment>
<keyword evidence="16" id="KW-1185">Reference proteome</keyword>
<dbReference type="OrthoDB" id="9764327at2"/>
<feature type="transmembrane region" description="Helical" evidence="12">
    <location>
        <begin position="89"/>
        <end position="109"/>
    </location>
</feature>
<keyword evidence="7 12" id="KW-0812">Transmembrane</keyword>
<evidence type="ECO:0000313" key="15">
    <source>
        <dbReference type="EMBL" id="PRY74863.1"/>
    </source>
</evidence>
<dbReference type="Pfam" id="PF00367">
    <property type="entry name" value="PTS_EIIB"/>
    <property type="match status" value="1"/>
</dbReference>
<keyword evidence="2" id="KW-0813">Transport</keyword>
<feature type="active site" description="Phosphocysteine intermediate; for EIIB activity" evidence="11">
    <location>
        <position position="478"/>
    </location>
</feature>
<feature type="transmembrane region" description="Helical" evidence="12">
    <location>
        <begin position="402"/>
        <end position="425"/>
    </location>
</feature>